<dbReference type="PANTHER" id="PTHR30438:SF2">
    <property type="entry name" value="MEMBRANE PROTEIN"/>
    <property type="match status" value="1"/>
</dbReference>
<dbReference type="AlphaFoldDB" id="A0A2W1MX09"/>
<reference evidence="2 3" key="1">
    <citation type="submission" date="2018-06" db="EMBL/GenBank/DDBJ databases">
        <title>The draft genome sequence of Crocinitomix sp. SM1701.</title>
        <authorList>
            <person name="Zhang X."/>
        </authorList>
    </citation>
    <scope>NUCLEOTIDE SEQUENCE [LARGE SCALE GENOMIC DNA]</scope>
    <source>
        <strain evidence="2 3">SM1701</strain>
    </source>
</reference>
<sequence length="320" mass="35161">MKSQKIIIIGLTALTLFQSCTDQNIITDQRGKVKFETIAVTSKLAGRVHTLYVSEGQTVSKGDTLAFIDIPEVNAKMMQAEGAITAAAGQLKMAYSGATTDQLAQIDGKVQAADAQLIFAQESYNRLNAMYKDSLISLQQLEEVKMKREMASAQVKALNAKRTEVSKSARGEQLAQAQGLLDRALGAKAEVMTAANEKYLIAPADMTIETISLQEGELLTPGYALFNGYKKNTVYFRFTIPESKIYNFKVGQTLTIENPYITQETTGKIVAIKQLAHYADITSTSPLYDLSESIYELKIIPTSPVEEQSFYLNATVLLKL</sequence>
<evidence type="ECO:0000313" key="3">
    <source>
        <dbReference type="Proteomes" id="UP000249248"/>
    </source>
</evidence>
<dbReference type="RefSeq" id="WP_111064446.1">
    <property type="nucleotide sequence ID" value="NZ_JBHUCU010000012.1"/>
</dbReference>
<protein>
    <submittedName>
        <fullName evidence="2">Biotin attachment protein</fullName>
    </submittedName>
</protein>
<organism evidence="2 3">
    <name type="scientific">Putridiphycobacter roseus</name>
    <dbReference type="NCBI Taxonomy" id="2219161"/>
    <lineage>
        <taxon>Bacteria</taxon>
        <taxon>Pseudomonadati</taxon>
        <taxon>Bacteroidota</taxon>
        <taxon>Flavobacteriia</taxon>
        <taxon>Flavobacteriales</taxon>
        <taxon>Crocinitomicaceae</taxon>
        <taxon>Putridiphycobacter</taxon>
    </lineage>
</organism>
<keyword evidence="3" id="KW-1185">Reference proteome</keyword>
<dbReference type="OrthoDB" id="9798190at2"/>
<proteinExistence type="predicted"/>
<dbReference type="PANTHER" id="PTHR30438">
    <property type="entry name" value="36 KDA ANTIGEN-RELATED"/>
    <property type="match status" value="1"/>
</dbReference>
<evidence type="ECO:0000259" key="1">
    <source>
        <dbReference type="Pfam" id="PF25881"/>
    </source>
</evidence>
<name>A0A2W1MX09_9FLAO</name>
<dbReference type="Proteomes" id="UP000249248">
    <property type="component" value="Unassembled WGS sequence"/>
</dbReference>
<dbReference type="Gene3D" id="2.40.50.100">
    <property type="match status" value="2"/>
</dbReference>
<gene>
    <name evidence="2" type="ORF">DNU06_15670</name>
</gene>
<comment type="caution">
    <text evidence="2">The sequence shown here is derived from an EMBL/GenBank/DDBJ whole genome shotgun (WGS) entry which is preliminary data.</text>
</comment>
<dbReference type="InterPro" id="IPR059052">
    <property type="entry name" value="HH_YbhG-like"/>
</dbReference>
<dbReference type="Gene3D" id="1.10.287.470">
    <property type="entry name" value="Helix hairpin bin"/>
    <property type="match status" value="2"/>
</dbReference>
<dbReference type="EMBL" id="QKSB01000014">
    <property type="protein sequence ID" value="PZE15944.1"/>
    <property type="molecule type" value="Genomic_DNA"/>
</dbReference>
<feature type="domain" description="YbhG-like alpha-helical hairpin" evidence="1">
    <location>
        <begin position="73"/>
        <end position="193"/>
    </location>
</feature>
<evidence type="ECO:0000313" key="2">
    <source>
        <dbReference type="EMBL" id="PZE15944.1"/>
    </source>
</evidence>
<accession>A0A2W1MX09</accession>
<dbReference type="Gene3D" id="2.40.30.170">
    <property type="match status" value="1"/>
</dbReference>
<dbReference type="GO" id="GO:0005886">
    <property type="term" value="C:plasma membrane"/>
    <property type="evidence" value="ECO:0007669"/>
    <property type="project" value="TreeGrafter"/>
</dbReference>
<dbReference type="PROSITE" id="PS51257">
    <property type="entry name" value="PROKAR_LIPOPROTEIN"/>
    <property type="match status" value="1"/>
</dbReference>
<dbReference type="Pfam" id="PF25881">
    <property type="entry name" value="HH_YBHG"/>
    <property type="match status" value="1"/>
</dbReference>